<dbReference type="GO" id="GO:0050660">
    <property type="term" value="F:flavin adenine dinucleotide binding"/>
    <property type="evidence" value="ECO:0007669"/>
    <property type="project" value="InterPro"/>
</dbReference>
<name>A0A9P3USG8_LYOSH</name>
<dbReference type="PANTHER" id="PTHR43098">
    <property type="entry name" value="L-ORNITHINE N(5)-MONOOXYGENASE-RELATED"/>
    <property type="match status" value="1"/>
</dbReference>
<comment type="similarity">
    <text evidence="2">Belongs to the FAD-binding monooxygenase family.</text>
</comment>
<evidence type="ECO:0000313" key="8">
    <source>
        <dbReference type="EMBL" id="GLB43212.1"/>
    </source>
</evidence>
<reference evidence="8" key="1">
    <citation type="submission" date="2022-07" db="EMBL/GenBank/DDBJ databases">
        <title>The genome of Lyophyllum shimeji provides insight into the initial evolution of ectomycorrhizal fungal genome.</title>
        <authorList>
            <person name="Kobayashi Y."/>
            <person name="Shibata T."/>
            <person name="Hirakawa H."/>
            <person name="Shigenobu S."/>
            <person name="Nishiyama T."/>
            <person name="Yamada A."/>
            <person name="Hasebe M."/>
            <person name="Kawaguchi M."/>
        </authorList>
    </citation>
    <scope>NUCLEOTIDE SEQUENCE</scope>
    <source>
        <strain evidence="8">AT787</strain>
    </source>
</reference>
<evidence type="ECO:0000313" key="9">
    <source>
        <dbReference type="Proteomes" id="UP001063166"/>
    </source>
</evidence>
<dbReference type="Gene3D" id="3.50.50.60">
    <property type="entry name" value="FAD/NAD(P)-binding domain"/>
    <property type="match status" value="2"/>
</dbReference>
<keyword evidence="9" id="KW-1185">Reference proteome</keyword>
<dbReference type="InterPro" id="IPR036188">
    <property type="entry name" value="FAD/NAD-bd_sf"/>
</dbReference>
<dbReference type="OrthoDB" id="66881at2759"/>
<evidence type="ECO:0000256" key="2">
    <source>
        <dbReference type="ARBA" id="ARBA00010139"/>
    </source>
</evidence>
<dbReference type="PANTHER" id="PTHR43098:SF3">
    <property type="entry name" value="L-ORNITHINE N(5)-MONOOXYGENASE-RELATED"/>
    <property type="match status" value="1"/>
</dbReference>
<protein>
    <submittedName>
        <fullName evidence="8">Cyclohexanone monooxygenase</fullName>
    </submittedName>
</protein>
<dbReference type="InterPro" id="IPR050775">
    <property type="entry name" value="FAD-binding_Monooxygenases"/>
</dbReference>
<evidence type="ECO:0000256" key="6">
    <source>
        <dbReference type="ARBA" id="ARBA00023002"/>
    </source>
</evidence>
<keyword evidence="7 8" id="KW-0503">Monooxygenase</keyword>
<keyword evidence="6" id="KW-0560">Oxidoreductase</keyword>
<accession>A0A9P3USG8</accession>
<keyword evidence="3" id="KW-0285">Flavoprotein</keyword>
<sequence>MSTGKLNAQSKQELDVLVVGAGFSGVYQLYKLRKAGFIVKVFEAGKRLGGTWYWNCYPGARVDSDFQVYQYSLEELWRDWNWTERFPGRQELMQYFEYVDDKLDLSRDVSFDTRVVSANFDTRTNRWVVSTHNGRTVRPRFLILCTGFASKPLFPDYKGLDTFQGVMHHTGLWPEHGVDLSHKRVGVIGTGASGVQVIQEAGPVASHLTVFQRTPNLAVPMCQYKLDVATQTKMKAELYPDIFRRREQTFSGHEFTRIPKNVFDATPEERCLAFENLWASGGLRFSGANYQDTTLDLRANEEVYRFWRGKVLARLRDPEMQRKLAPEVAPHPFGVKRVSLEQQYYEVYNRPNVTLVDVNENAIVEVTPKGVKTADGAEHELDVLVLATGFDAVTGSIIQIDIRSVDGEPIKEKWRRGLSTYLGMMTAGYPNMFFPYGPHGPTALCNGPTCAELQGDWIVDCIAHMRAKGKTRIEPTRAAEDAWVARVHEIYSTRLYSHAKSWYTGANVLGKRVETLNFTGGLPLYMSICRERAHNSYAGFVLSGWDSGAARKAQL</sequence>
<evidence type="ECO:0000256" key="7">
    <source>
        <dbReference type="ARBA" id="ARBA00023033"/>
    </source>
</evidence>
<dbReference type="AlphaFoldDB" id="A0A9P3USG8"/>
<dbReference type="GO" id="GO:0004499">
    <property type="term" value="F:N,N-dimethylaniline monooxygenase activity"/>
    <property type="evidence" value="ECO:0007669"/>
    <property type="project" value="InterPro"/>
</dbReference>
<comment type="cofactor">
    <cofactor evidence="1">
        <name>FAD</name>
        <dbReference type="ChEBI" id="CHEBI:57692"/>
    </cofactor>
</comment>
<evidence type="ECO:0000256" key="4">
    <source>
        <dbReference type="ARBA" id="ARBA00022827"/>
    </source>
</evidence>
<dbReference type="Proteomes" id="UP001063166">
    <property type="component" value="Unassembled WGS sequence"/>
</dbReference>
<keyword evidence="4" id="KW-0274">FAD</keyword>
<gene>
    <name evidence="8" type="ORF">LshimejAT787_1301130</name>
</gene>
<dbReference type="SUPFAM" id="SSF51905">
    <property type="entry name" value="FAD/NAD(P)-binding domain"/>
    <property type="match status" value="2"/>
</dbReference>
<organism evidence="8 9">
    <name type="scientific">Lyophyllum shimeji</name>
    <name type="common">Hon-shimeji</name>
    <name type="synonym">Tricholoma shimeji</name>
    <dbReference type="NCBI Taxonomy" id="47721"/>
    <lineage>
        <taxon>Eukaryota</taxon>
        <taxon>Fungi</taxon>
        <taxon>Dikarya</taxon>
        <taxon>Basidiomycota</taxon>
        <taxon>Agaricomycotina</taxon>
        <taxon>Agaricomycetes</taxon>
        <taxon>Agaricomycetidae</taxon>
        <taxon>Agaricales</taxon>
        <taxon>Tricholomatineae</taxon>
        <taxon>Lyophyllaceae</taxon>
        <taxon>Lyophyllum</taxon>
    </lineage>
</organism>
<evidence type="ECO:0000256" key="3">
    <source>
        <dbReference type="ARBA" id="ARBA00022630"/>
    </source>
</evidence>
<dbReference type="Pfam" id="PF00743">
    <property type="entry name" value="FMO-like"/>
    <property type="match status" value="1"/>
</dbReference>
<evidence type="ECO:0000256" key="1">
    <source>
        <dbReference type="ARBA" id="ARBA00001974"/>
    </source>
</evidence>
<dbReference type="GO" id="GO:0050661">
    <property type="term" value="F:NADP binding"/>
    <property type="evidence" value="ECO:0007669"/>
    <property type="project" value="InterPro"/>
</dbReference>
<evidence type="ECO:0000256" key="5">
    <source>
        <dbReference type="ARBA" id="ARBA00022857"/>
    </source>
</evidence>
<keyword evidence="5" id="KW-0521">NADP</keyword>
<proteinExistence type="inferred from homology"/>
<dbReference type="EMBL" id="BRPK01000013">
    <property type="protein sequence ID" value="GLB43212.1"/>
    <property type="molecule type" value="Genomic_DNA"/>
</dbReference>
<dbReference type="InterPro" id="IPR020946">
    <property type="entry name" value="Flavin_mOase-like"/>
</dbReference>
<comment type="caution">
    <text evidence="8">The sequence shown here is derived from an EMBL/GenBank/DDBJ whole genome shotgun (WGS) entry which is preliminary data.</text>
</comment>